<dbReference type="SUPFAM" id="SSF81901">
    <property type="entry name" value="HCP-like"/>
    <property type="match status" value="1"/>
</dbReference>
<dbReference type="SMART" id="SM00671">
    <property type="entry name" value="SEL1"/>
    <property type="match status" value="4"/>
</dbReference>
<dbReference type="InterPro" id="IPR006597">
    <property type="entry name" value="Sel1-like"/>
</dbReference>
<proteinExistence type="predicted"/>
<organism evidence="2 3">
    <name type="scientific">Aeromonas veronii</name>
    <dbReference type="NCBI Taxonomy" id="654"/>
    <lineage>
        <taxon>Bacteria</taxon>
        <taxon>Pseudomonadati</taxon>
        <taxon>Pseudomonadota</taxon>
        <taxon>Gammaproteobacteria</taxon>
        <taxon>Aeromonadales</taxon>
        <taxon>Aeromonadaceae</taxon>
        <taxon>Aeromonas</taxon>
    </lineage>
</organism>
<dbReference type="Gene3D" id="1.25.40.10">
    <property type="entry name" value="Tetratricopeptide repeat domain"/>
    <property type="match status" value="1"/>
</dbReference>
<comment type="caution">
    <text evidence="2">The sequence shown here is derived from an EMBL/GenBank/DDBJ whole genome shotgun (WGS) entry which is preliminary data.</text>
</comment>
<name>A0A3A9IRY6_AERVE</name>
<dbReference type="PANTHER" id="PTHR11102">
    <property type="entry name" value="SEL-1-LIKE PROTEIN"/>
    <property type="match status" value="1"/>
</dbReference>
<dbReference type="PANTHER" id="PTHR11102:SF160">
    <property type="entry name" value="ERAD-ASSOCIATED E3 UBIQUITIN-PROTEIN LIGASE COMPONENT HRD3"/>
    <property type="match status" value="1"/>
</dbReference>
<gene>
    <name evidence="2" type="ORF">D6R50_10765</name>
    <name evidence="1" type="ORF">D6R50_23065</name>
</gene>
<dbReference type="InterPro" id="IPR011990">
    <property type="entry name" value="TPR-like_helical_dom_sf"/>
</dbReference>
<dbReference type="EMBL" id="RAWX01000007">
    <property type="protein sequence ID" value="RKJ84530.1"/>
    <property type="molecule type" value="Genomic_DNA"/>
</dbReference>
<evidence type="ECO:0000313" key="3">
    <source>
        <dbReference type="Proteomes" id="UP000281725"/>
    </source>
</evidence>
<dbReference type="Pfam" id="PF08238">
    <property type="entry name" value="Sel1"/>
    <property type="match status" value="4"/>
</dbReference>
<accession>A0A3A9IRY6</accession>
<evidence type="ECO:0000313" key="2">
    <source>
        <dbReference type="EMBL" id="RKJ89714.1"/>
    </source>
</evidence>
<dbReference type="EMBL" id="RAWX01000002">
    <property type="protein sequence ID" value="RKJ89714.1"/>
    <property type="molecule type" value="Genomic_DNA"/>
</dbReference>
<dbReference type="AlphaFoldDB" id="A0A3A9IRY6"/>
<sequence length="258" mass="28206">MVASAFTSLTLIQINNQAQSILHKRSRVSPWLLFLQRCPFMNIKPFLLTLVISSMPVASYAKNWSEEPLTEILQAVAQGDASAQFALGLMYDEGESVTQDHKQAARLYQQAAEQGFTKALVALGLMYANGEGVTQDHKQAAQLYQQAATQGDALAQVALGHMYAKGEGVAENNEKAVYWWHKAAEQGNTKAQNNLGVMYANGDGVEQSYLQAYVWFSIAAVKGHAGAIKGQEATAKKLIRAELKEGLGMAIRHFEQLS</sequence>
<dbReference type="InterPro" id="IPR050767">
    <property type="entry name" value="Sel1_AlgK"/>
</dbReference>
<dbReference type="Proteomes" id="UP000281725">
    <property type="component" value="Unassembled WGS sequence"/>
</dbReference>
<protein>
    <submittedName>
        <fullName evidence="2">Sel1 repeat family protein</fullName>
    </submittedName>
</protein>
<evidence type="ECO:0000313" key="1">
    <source>
        <dbReference type="EMBL" id="RKJ84530.1"/>
    </source>
</evidence>
<reference evidence="2 3" key="1">
    <citation type="submission" date="2018-09" db="EMBL/GenBank/DDBJ databases">
        <title>Genome sequencing of Aeromonas veronii MS-17-88.</title>
        <authorList>
            <person name="Tekedar H.C."/>
            <person name="Arick M.A."/>
            <person name="Hsu C.-Y."/>
            <person name="Thrash A."/>
            <person name="Karsi A."/>
            <person name="Lawrence M.L."/>
            <person name="Abdelhamed H."/>
        </authorList>
    </citation>
    <scope>NUCLEOTIDE SEQUENCE [LARGE SCALE GENOMIC DNA]</scope>
    <source>
        <strain evidence="2 3">MS 17-88</strain>
    </source>
</reference>